<dbReference type="AlphaFoldDB" id="N1MUH5"/>
<dbReference type="SUPFAM" id="SSF75304">
    <property type="entry name" value="Amidase signature (AS) enzymes"/>
    <property type="match status" value="1"/>
</dbReference>
<dbReference type="OrthoDB" id="9811471at2"/>
<dbReference type="NCBIfam" id="NF005565">
    <property type="entry name" value="PRK07235.1"/>
    <property type="match status" value="1"/>
</dbReference>
<name>N1MUH5_9SPHN</name>
<dbReference type="GO" id="GO:0003824">
    <property type="term" value="F:catalytic activity"/>
    <property type="evidence" value="ECO:0007669"/>
    <property type="project" value="InterPro"/>
</dbReference>
<feature type="region of interest" description="Disordered" evidence="1">
    <location>
        <begin position="150"/>
        <end position="169"/>
    </location>
</feature>
<sequence length="504" mass="53356">MTVRMPSTAELADIATSLHMTLLPDQVQDYHALIGGFLADYQMIDDLPDEVPQLRYPRAPGHRPEGEETCGNAWYWKAMVQGAPTGKLHGRTIAIKDNINVAGVPMMNGSATLEGFVPSFDATVVTRTLDAGATILGKATCEQFCLSGGSHTSDPAPVHNPRRSGYSAGGSSSGSAALVAAGEVDMALGTDQGGSVRIPASFCGVVGMKPTHGLVPYTGLMPIEATVDHCGPITRTVRDNALLLEVIAGPDGMDARQRGAPAEDYSAALDRGVRGLRIGLVEEGFALPNMMPQVAEKVRAAARTLERLGAAVTPLSVPDHSLATTLWTPIGCEGLLAQMMLGNGGGHNSIGLQDVALIDRHRSWRDQADALSASLKLCMMVGEYGRRAFGGRYHAKAQNIRLRVKRSYERLFDAYDLLLMPTLPIVASKMPAADASVAEIVARALEMIGNTAAYDVTGNPAMSLPCGTVDGLPVGLMLVARDHGESIIYQAAAAYEQAVDWEAL</sequence>
<protein>
    <submittedName>
        <fullName evidence="3">Amidase clustered with urea ABC transporter and nitrile hydratase functions</fullName>
    </submittedName>
</protein>
<reference evidence="3 4" key="1">
    <citation type="submission" date="2013-03" db="EMBL/GenBank/DDBJ databases">
        <authorList>
            <person name="Le V."/>
        </authorList>
    </citation>
    <scope>NUCLEOTIDE SEQUENCE [LARGE SCALE GENOMIC DNA]</scope>
    <source>
        <strain evidence="3 4">BiD32</strain>
    </source>
</reference>
<evidence type="ECO:0000313" key="4">
    <source>
        <dbReference type="Proteomes" id="UP000013201"/>
    </source>
</evidence>
<dbReference type="PROSITE" id="PS00571">
    <property type="entry name" value="AMIDASES"/>
    <property type="match status" value="1"/>
</dbReference>
<dbReference type="InterPro" id="IPR000120">
    <property type="entry name" value="Amidase"/>
</dbReference>
<feature type="domain" description="Amidase" evidence="2">
    <location>
        <begin position="78"/>
        <end position="485"/>
    </location>
</feature>
<dbReference type="Gene3D" id="3.90.1300.10">
    <property type="entry name" value="Amidase signature (AS) domain"/>
    <property type="match status" value="1"/>
</dbReference>
<gene>
    <name evidence="3" type="ORF">EBBID32_36380</name>
</gene>
<proteinExistence type="predicted"/>
<reference evidence="4" key="2">
    <citation type="submission" date="2013-04" db="EMBL/GenBank/DDBJ databases">
        <title>Bisphenol A degrading Sphingobium sp. strain BiD32.</title>
        <authorList>
            <person name="Nielsen J.L."/>
            <person name="Zhou N.A."/>
            <person name="Kjeldal H."/>
        </authorList>
    </citation>
    <scope>NUCLEOTIDE SEQUENCE [LARGE SCALE GENOMIC DNA]</scope>
    <source>
        <strain evidence="4">BiD32</strain>
    </source>
</reference>
<dbReference type="Gene3D" id="1.10.20.60">
    <property type="entry name" value="Glu-tRNAGln amidotransferase C subunit, N-terminal domain"/>
    <property type="match status" value="1"/>
</dbReference>
<dbReference type="Pfam" id="PF01425">
    <property type="entry name" value="Amidase"/>
    <property type="match status" value="1"/>
</dbReference>
<keyword evidence="4" id="KW-1185">Reference proteome</keyword>
<evidence type="ECO:0000256" key="1">
    <source>
        <dbReference type="SAM" id="MobiDB-lite"/>
    </source>
</evidence>
<evidence type="ECO:0000259" key="2">
    <source>
        <dbReference type="Pfam" id="PF01425"/>
    </source>
</evidence>
<evidence type="ECO:0000313" key="3">
    <source>
        <dbReference type="EMBL" id="CCW19272.1"/>
    </source>
</evidence>
<comment type="caution">
    <text evidence="3">The sequence shown here is derived from an EMBL/GenBank/DDBJ whole genome shotgun (WGS) entry which is preliminary data.</text>
</comment>
<dbReference type="PANTHER" id="PTHR11895:SF170">
    <property type="entry name" value="AMIDASE"/>
    <property type="match status" value="1"/>
</dbReference>
<dbReference type="InterPro" id="IPR020556">
    <property type="entry name" value="Amidase_CS"/>
</dbReference>
<organism evidence="3 4">
    <name type="scientific">Sphingobium indicum BiD32</name>
    <dbReference type="NCBI Taxonomy" id="1301087"/>
    <lineage>
        <taxon>Bacteria</taxon>
        <taxon>Pseudomonadati</taxon>
        <taxon>Pseudomonadota</taxon>
        <taxon>Alphaproteobacteria</taxon>
        <taxon>Sphingomonadales</taxon>
        <taxon>Sphingomonadaceae</taxon>
        <taxon>Sphingobium</taxon>
    </lineage>
</organism>
<dbReference type="EMBL" id="CAVK010000183">
    <property type="protein sequence ID" value="CCW19272.1"/>
    <property type="molecule type" value="Genomic_DNA"/>
</dbReference>
<dbReference type="RefSeq" id="WP_006962483.1">
    <property type="nucleotide sequence ID" value="NZ_CAVK010000183.1"/>
</dbReference>
<dbReference type="InterPro" id="IPR023631">
    <property type="entry name" value="Amidase_dom"/>
</dbReference>
<dbReference type="InterPro" id="IPR036928">
    <property type="entry name" value="AS_sf"/>
</dbReference>
<dbReference type="PANTHER" id="PTHR11895">
    <property type="entry name" value="TRANSAMIDASE"/>
    <property type="match status" value="1"/>
</dbReference>
<dbReference type="Proteomes" id="UP000013201">
    <property type="component" value="Unassembled WGS sequence"/>
</dbReference>
<accession>N1MUH5</accession>